<feature type="compositionally biased region" description="Polar residues" evidence="1">
    <location>
        <begin position="21"/>
        <end position="35"/>
    </location>
</feature>
<name>A0A6G0QR51_9STRA</name>
<dbReference type="EMBL" id="QXFY01002328">
    <property type="protein sequence ID" value="KAE9299160.1"/>
    <property type="molecule type" value="Genomic_DNA"/>
</dbReference>
<feature type="region of interest" description="Disordered" evidence="1">
    <location>
        <begin position="16"/>
        <end position="74"/>
    </location>
</feature>
<feature type="region of interest" description="Disordered" evidence="1">
    <location>
        <begin position="95"/>
        <end position="149"/>
    </location>
</feature>
<sequence length="149" mass="16330">MTAIKATLQQLASALAEMQPATVSSSSVDNASQQQESRKNKEDSDSQQSTEEGAEAERPAATGATSESAPEASPAFLMMIASTLQQLTNMVSRMQTATVDEEQKEEISDAKEWPRPAQQREASPLPVQTCEYGPREHAPARDERHRRNE</sequence>
<protein>
    <submittedName>
        <fullName evidence="2">Uncharacterized protein</fullName>
    </submittedName>
</protein>
<evidence type="ECO:0000313" key="2">
    <source>
        <dbReference type="EMBL" id="KAE9299160.1"/>
    </source>
</evidence>
<comment type="caution">
    <text evidence="2">The sequence shown here is derived from an EMBL/GenBank/DDBJ whole genome shotgun (WGS) entry which is preliminary data.</text>
</comment>
<reference evidence="2 3" key="1">
    <citation type="submission" date="2018-09" db="EMBL/GenBank/DDBJ databases">
        <title>Genomic investigation of the strawberry pathogen Phytophthora fragariae indicates pathogenicity is determined by transcriptional variation in three key races.</title>
        <authorList>
            <person name="Adams T.M."/>
            <person name="Armitage A.D."/>
            <person name="Sobczyk M.K."/>
            <person name="Bates H.J."/>
            <person name="Dunwell J.M."/>
            <person name="Nellist C.F."/>
            <person name="Harrison R.J."/>
        </authorList>
    </citation>
    <scope>NUCLEOTIDE SEQUENCE [LARGE SCALE GENOMIC DNA]</scope>
    <source>
        <strain evidence="2 3">NOV-77</strain>
    </source>
</reference>
<feature type="compositionally biased region" description="Basic and acidic residues" evidence="1">
    <location>
        <begin position="105"/>
        <end position="114"/>
    </location>
</feature>
<dbReference type="AlphaFoldDB" id="A0A6G0QR51"/>
<feature type="compositionally biased region" description="Low complexity" evidence="1">
    <location>
        <begin position="59"/>
        <end position="74"/>
    </location>
</feature>
<evidence type="ECO:0000256" key="1">
    <source>
        <dbReference type="SAM" id="MobiDB-lite"/>
    </source>
</evidence>
<organism evidence="2 3">
    <name type="scientific">Phytophthora fragariae</name>
    <dbReference type="NCBI Taxonomy" id="53985"/>
    <lineage>
        <taxon>Eukaryota</taxon>
        <taxon>Sar</taxon>
        <taxon>Stramenopiles</taxon>
        <taxon>Oomycota</taxon>
        <taxon>Peronosporomycetes</taxon>
        <taxon>Peronosporales</taxon>
        <taxon>Peronosporaceae</taxon>
        <taxon>Phytophthora</taxon>
    </lineage>
</organism>
<gene>
    <name evidence="2" type="ORF">PF008_g23325</name>
</gene>
<evidence type="ECO:0000313" key="3">
    <source>
        <dbReference type="Proteomes" id="UP000486351"/>
    </source>
</evidence>
<feature type="compositionally biased region" description="Basic and acidic residues" evidence="1">
    <location>
        <begin position="133"/>
        <end position="149"/>
    </location>
</feature>
<dbReference type="Proteomes" id="UP000486351">
    <property type="component" value="Unassembled WGS sequence"/>
</dbReference>
<proteinExistence type="predicted"/>
<accession>A0A6G0QR51</accession>